<dbReference type="EnsemblMetazoa" id="XM_011673451">
    <property type="protein sequence ID" value="XP_011671753"/>
    <property type="gene ID" value="LOC100891526"/>
</dbReference>
<dbReference type="KEGG" id="spu:100891526"/>
<dbReference type="RefSeq" id="XP_011671753.2">
    <property type="nucleotide sequence ID" value="XM_011673451.2"/>
</dbReference>
<evidence type="ECO:0000313" key="3">
    <source>
        <dbReference type="Proteomes" id="UP000007110"/>
    </source>
</evidence>
<evidence type="ECO:0000256" key="1">
    <source>
        <dbReference type="SAM" id="MobiDB-lite"/>
    </source>
</evidence>
<feature type="region of interest" description="Disordered" evidence="1">
    <location>
        <begin position="163"/>
        <end position="187"/>
    </location>
</feature>
<name>A0A7M7HM13_STRPU</name>
<dbReference type="RefSeq" id="XP_003723583.2">
    <property type="nucleotide sequence ID" value="XM_003723535.3"/>
</dbReference>
<sequence>MQTKQNSNSNMSRSLGYLSESYSQHSMQETLSERRLRHLKQEMRNAKKKEIPKVQVTVEEADRTAETPKVVWANAEGVASVSEKDKTSGGVSTQNISLPDISPGSKTQSKPTPGGRRVSLSQMIASGEIQKLPGIGPGSASMASDGTPQNLNLARTFYMNTSQKSGRGPVLQPIQNQQQKPSNKRGWVKLPPNMAALKFKEEDAEKNPFMTADFKPETYRPRELVESNKPDEMYVWLGFDSEEEYRQMVKETQEELDAESDDGDELVELEVIDELEETTEDTIEKAGAEYLKKRRMSRRVSRLSAPIAMLASSLKRMSVSHGVSNSDRSKPSSGLKRFIRAAKTICIVRKFQMNGEENETER</sequence>
<reference evidence="3" key="1">
    <citation type="submission" date="2015-02" db="EMBL/GenBank/DDBJ databases">
        <title>Genome sequencing for Strongylocentrotus purpuratus.</title>
        <authorList>
            <person name="Murali S."/>
            <person name="Liu Y."/>
            <person name="Vee V."/>
            <person name="English A."/>
            <person name="Wang M."/>
            <person name="Skinner E."/>
            <person name="Han Y."/>
            <person name="Muzny D.M."/>
            <person name="Worley K.C."/>
            <person name="Gibbs R.A."/>
        </authorList>
    </citation>
    <scope>NUCLEOTIDE SEQUENCE</scope>
</reference>
<dbReference type="AlphaFoldDB" id="A0A7M7HM13"/>
<reference evidence="2" key="2">
    <citation type="submission" date="2021-01" db="UniProtKB">
        <authorList>
            <consortium name="EnsemblMetazoa"/>
        </authorList>
    </citation>
    <scope>IDENTIFICATION</scope>
</reference>
<organism evidence="2 3">
    <name type="scientific">Strongylocentrotus purpuratus</name>
    <name type="common">Purple sea urchin</name>
    <dbReference type="NCBI Taxonomy" id="7668"/>
    <lineage>
        <taxon>Eukaryota</taxon>
        <taxon>Metazoa</taxon>
        <taxon>Echinodermata</taxon>
        <taxon>Eleutherozoa</taxon>
        <taxon>Echinozoa</taxon>
        <taxon>Echinoidea</taxon>
        <taxon>Euechinoidea</taxon>
        <taxon>Echinacea</taxon>
        <taxon>Camarodonta</taxon>
        <taxon>Echinidea</taxon>
        <taxon>Strongylocentrotidae</taxon>
        <taxon>Strongylocentrotus</taxon>
    </lineage>
</organism>
<evidence type="ECO:0000313" key="2">
    <source>
        <dbReference type="EnsemblMetazoa" id="XP_011671753"/>
    </source>
</evidence>
<protein>
    <submittedName>
        <fullName evidence="2">Uncharacterized protein</fullName>
    </submittedName>
</protein>
<accession>A0A7M7HM13</accession>
<feature type="compositionally biased region" description="Polar residues" evidence="1">
    <location>
        <begin position="1"/>
        <end position="13"/>
    </location>
</feature>
<dbReference type="OrthoDB" id="10033882at2759"/>
<feature type="compositionally biased region" description="Polar residues" evidence="1">
    <location>
        <begin position="20"/>
        <end position="30"/>
    </location>
</feature>
<proteinExistence type="predicted"/>
<feature type="region of interest" description="Disordered" evidence="1">
    <location>
        <begin position="79"/>
        <end position="117"/>
    </location>
</feature>
<dbReference type="GeneID" id="100891526"/>
<keyword evidence="3" id="KW-1185">Reference proteome</keyword>
<dbReference type="InParanoid" id="A0A7M7HM13"/>
<dbReference type="Proteomes" id="UP000007110">
    <property type="component" value="Unassembled WGS sequence"/>
</dbReference>
<dbReference type="EnsemblMetazoa" id="XM_003723535">
    <property type="protein sequence ID" value="XP_003723583"/>
    <property type="gene ID" value="LOC100891526"/>
</dbReference>
<feature type="region of interest" description="Disordered" evidence="1">
    <location>
        <begin position="1"/>
        <end position="30"/>
    </location>
</feature>